<dbReference type="GO" id="GO:0005524">
    <property type="term" value="F:ATP binding"/>
    <property type="evidence" value="ECO:0007669"/>
    <property type="project" value="UniProtKB-UniRule"/>
</dbReference>
<accession>T1DTB2</accession>
<evidence type="ECO:0000256" key="3">
    <source>
        <dbReference type="PROSITE-ProRule" id="PRU00492"/>
    </source>
</evidence>
<dbReference type="GO" id="GO:0006260">
    <property type="term" value="P:DNA replication"/>
    <property type="evidence" value="ECO:0007669"/>
    <property type="project" value="InterPro"/>
</dbReference>
<dbReference type="SUPFAM" id="SSF51998">
    <property type="entry name" value="PFL-like glycyl radical enzymes"/>
    <property type="match status" value="1"/>
</dbReference>
<evidence type="ECO:0000256" key="1">
    <source>
        <dbReference type="ARBA" id="ARBA00022741"/>
    </source>
</evidence>
<name>T1DTB2_9PORP</name>
<dbReference type="GO" id="GO:0008998">
    <property type="term" value="F:ribonucleoside-triphosphate reductase (thioredoxin) activity"/>
    <property type="evidence" value="ECO:0007669"/>
    <property type="project" value="UniProtKB-EC"/>
</dbReference>
<dbReference type="PROSITE" id="PS51161">
    <property type="entry name" value="ATP_CONE"/>
    <property type="match status" value="1"/>
</dbReference>
<feature type="domain" description="ATP-cone" evidence="4">
    <location>
        <begin position="23"/>
        <end position="114"/>
    </location>
</feature>
<comment type="caution">
    <text evidence="5">The sequence shown here is derived from an EMBL/GenBank/DDBJ whole genome shotgun (WGS) entry which is preliminary data.</text>
</comment>
<dbReference type="CDD" id="cd01675">
    <property type="entry name" value="RNR_III"/>
    <property type="match status" value="1"/>
</dbReference>
<dbReference type="Pfam" id="PF03477">
    <property type="entry name" value="ATP-cone"/>
    <property type="match status" value="1"/>
</dbReference>
<evidence type="ECO:0000313" key="6">
    <source>
        <dbReference type="Proteomes" id="UP000018031"/>
    </source>
</evidence>
<keyword evidence="1 3" id="KW-0547">Nucleotide-binding</keyword>
<dbReference type="GO" id="GO:0031250">
    <property type="term" value="C:anaerobic ribonucleoside-triphosphate reductase complex"/>
    <property type="evidence" value="ECO:0007669"/>
    <property type="project" value="TreeGrafter"/>
</dbReference>
<dbReference type="EMBL" id="BAOU01000058">
    <property type="protein sequence ID" value="GAD06120.1"/>
    <property type="molecule type" value="Genomic_DNA"/>
</dbReference>
<organism evidence="5 6">
    <name type="scientific">Porphyromonas crevioricanis JCM 15906</name>
    <dbReference type="NCBI Taxonomy" id="1305617"/>
    <lineage>
        <taxon>Bacteria</taxon>
        <taxon>Pseudomonadati</taxon>
        <taxon>Bacteroidota</taxon>
        <taxon>Bacteroidia</taxon>
        <taxon>Bacteroidales</taxon>
        <taxon>Porphyromonadaceae</taxon>
        <taxon>Porphyromonas</taxon>
    </lineage>
</organism>
<keyword evidence="5" id="KW-0560">Oxidoreductase</keyword>
<dbReference type="PANTHER" id="PTHR21075:SF0">
    <property type="entry name" value="ANAEROBIC RIBONUCLEOSIDE-TRIPHOSPHATE REDUCTASE"/>
    <property type="match status" value="1"/>
</dbReference>
<dbReference type="EC" id="1.17.4.2" evidence="5"/>
<proteinExistence type="predicted"/>
<sequence>MDANRKTDKRIKRTMENSQSPELYIVKRDGKVQIFDPNKIRQAIIKAYRAGGINEDGNKVDRIVAHITDLAKQSPERKLAVEEIQDLVEQQLMSCDPYIAKKYIIYREWRNVERDRKTSLKQTMDGIVKIEKNDTNLGNANMSAHTPSGQMMTFASEITKDYTRKYLLSPIYSRAHNNGDIHIHDLDYYPTKTTTCVQYDLEDIFERGFRTKNGSVRTPQSIRSYATLATIVFQTNQNEQHGGQSIPAFDFFMAPGVAKSYRKHIVNNLSFILDLKSTPSNRDLSSLVEKIAPKLTENQEEAKRVTTALQATGLALDLHEVSHALKNAYVATRKDTHQAMEGFVHNLNTMHSRGGNQVVFSSVNYGTDTSPEGRMVILELLKATQEGLGQGEVPIFPIQIFKVKEGINYCEEDYELAISQFDKALNGELQYKTPNFDLLIESCKATAKALFPNFLFLDTPFNSNELWKADDPKRYLYEVATMGCRTRVFENLRGVKSSVGRGNLSFTSINMPRLAIEAIREAEEFSPDGSKEQLRREARIIFFDKVRKMSVLVADQLYDRYCYQRKALARQFPFMMRNDVWKGGQALQPQDEVGDVIASGTLGIGFIGGHNAMVAIYGEGHAHNKEAYNTLYEAIQVMNEVANEYKRKYNLNYSVLATPAEGLSGRFTRMDRKKYGIIPGVTDLDYYVNSFHIDVREPVGIAEKIKLEAPFHAITTGGHITYVELDGEAKKNVSVILKIVRTMKQEQIGYGSINHPIDTCLKCGYKGVIYTKCPICKSEQIERLRRITGYLTGSLDSWNSAKQAEEHDRIKHH</sequence>
<dbReference type="NCBIfam" id="TIGR02487">
    <property type="entry name" value="NrdD"/>
    <property type="match status" value="1"/>
</dbReference>
<dbReference type="InterPro" id="IPR005144">
    <property type="entry name" value="ATP-cone_dom"/>
</dbReference>
<dbReference type="GO" id="GO:0009265">
    <property type="term" value="P:2'-deoxyribonucleotide biosynthetic process"/>
    <property type="evidence" value="ECO:0007669"/>
    <property type="project" value="TreeGrafter"/>
</dbReference>
<dbReference type="Pfam" id="PF13597">
    <property type="entry name" value="NRDD"/>
    <property type="match status" value="1"/>
</dbReference>
<dbReference type="InterPro" id="IPR012833">
    <property type="entry name" value="NrdD"/>
</dbReference>
<gene>
    <name evidence="5" type="ORF">PORCRE_1842</name>
</gene>
<dbReference type="AlphaFoldDB" id="T1DTB2"/>
<dbReference type="PANTHER" id="PTHR21075">
    <property type="entry name" value="ANAEROBIC RIBONUCLEOSIDE-TRIPHOSPHATE REDUCTASE"/>
    <property type="match status" value="1"/>
</dbReference>
<dbReference type="NCBIfam" id="NF005497">
    <property type="entry name" value="PRK07111.1"/>
    <property type="match status" value="1"/>
</dbReference>
<dbReference type="Proteomes" id="UP000018031">
    <property type="component" value="Unassembled WGS sequence"/>
</dbReference>
<protein>
    <submittedName>
        <fullName evidence="5">Ribonucleotide reductase of class III (Anaerobic), large subunit</fullName>
        <ecNumber evidence="5">1.17.4.2</ecNumber>
    </submittedName>
</protein>
<evidence type="ECO:0000259" key="4">
    <source>
        <dbReference type="PROSITE" id="PS51161"/>
    </source>
</evidence>
<dbReference type="GO" id="GO:0004748">
    <property type="term" value="F:ribonucleoside-diphosphate reductase activity, thioredoxin disulfide as acceptor"/>
    <property type="evidence" value="ECO:0007669"/>
    <property type="project" value="TreeGrafter"/>
</dbReference>
<dbReference type="Gene3D" id="3.20.70.20">
    <property type="match status" value="1"/>
</dbReference>
<evidence type="ECO:0000313" key="5">
    <source>
        <dbReference type="EMBL" id="GAD06120.1"/>
    </source>
</evidence>
<reference evidence="6" key="1">
    <citation type="journal article" date="2013" name="Genome">
        <title>Draft Genome Sequences of Porphyromonas crevioricanis JCM 15906T and Porphyromonas cansulci JCM 13913T Isolated from a Canine Oral Cavity.</title>
        <authorList>
            <person name="Sakamoto M."/>
            <person name="Tanaka N."/>
            <person name="Shiwa Y."/>
            <person name="Yoshikawa H."/>
            <person name="Ohkuma M."/>
        </authorList>
    </citation>
    <scope>NUCLEOTIDE SEQUENCE [LARGE SCALE GENOMIC DNA]</scope>
    <source>
        <strain evidence="6">JCM 15906</strain>
    </source>
</reference>
<reference evidence="5 6" key="2">
    <citation type="journal article" date="2013" name="Genome Announc.">
        <title>Draft Genome Sequences of Porphyromonas crevioricanis JCM 15906T and Porphyromonas cansulci JCM 13913T Isolated from a Canine Oral Cavity.</title>
        <authorList>
            <person name="Sakamoto M."/>
            <person name="Tanaka N."/>
            <person name="Shiwa Y."/>
            <person name="Yoshikawa H."/>
            <person name="Ohkuma M."/>
        </authorList>
    </citation>
    <scope>NUCLEOTIDE SEQUENCE [LARGE SCALE GENOMIC DNA]</scope>
    <source>
        <strain evidence="5 6">JCM 15906</strain>
    </source>
</reference>
<keyword evidence="2 3" id="KW-0067">ATP-binding</keyword>
<evidence type="ECO:0000256" key="2">
    <source>
        <dbReference type="ARBA" id="ARBA00022840"/>
    </source>
</evidence>